<feature type="domain" description="Peptidase M16C associated" evidence="1">
    <location>
        <begin position="467"/>
        <end position="717"/>
    </location>
</feature>
<name>A0ABV1GK92_9FIRM</name>
<dbReference type="Pfam" id="PF22516">
    <property type="entry name" value="PreP_C"/>
    <property type="match status" value="1"/>
</dbReference>
<sequence>MTDINKLNLSKYDVISVEKLEDLDSTGLLLRHKKSGARIAIVSNDDNNKVFSIGFKTPPYNDTGLQHILEHSTLCGSRKYPVKDPFVELCKGSLNTFLNAMTYPDKTVYPVASCNDVDFKNIMDVYMDAVFYPDIYNKPQIFKQEGWHYELENEDDELKINGVVYNEMKGVYSSPDDVLSRYTCVSLFPDTPYRFESGGEPAHIPELDYNEFLDYHKKFYHPVNSYIYLYGDMDVQERLDYLDREYLSYFDADDVEIDASIPAQKSFENDVFKEFNYAVTDDEPLENNAFLSYNKVVGTSLDAKLYLAMQILDYALIMAPGAKLKQALIDKNIGTDIYSSFETSVYQPIYSIIAKNADENKRQEFTDTINEVLSDIVKNGIDMRMIDAGINYYEFKYREADYGAYPKGLMYYLTMMDSWLYDENKPFIHIEAGKTFEQIKKEKESGLFEKIIEEWLVNNHHGSVISLVPKRNLEKELEDKTKSELADFKSKLTKEQIQQYVRETKELKEYQDEPSSQENLEKIPMLALKDIGKTPARLYIDEKEENGIKVIHHNMFTNRIAYIMMSFECKSVSDELVPYIGLLSSVLGLMDTDNFTYPELTNEININSGGLSSDSAIYTDNKELDKYQIRYEVKGKVLYEKIPFMLEMMHEIIYCTKFDDYKRLKEIISRTKSRIESSMTGMGHTVAMLYGMSQLSASGYYSNLMRGYGFYLFIQEIEKDFDNRKEEIAGTLNQLIKLIFTKENLVVSFNANDDGYDKFKAAFGDFAGKLNTDNYPVEIRKFKPCNVKTGFTSSSQVQYVARCGNFVDAGYKYTGALRVLKVIFGYDYLWINVRVKGGAYGCMSGFGKNGDMYMVSYRDPNLKKTNEIFDESVDYIKNFDVSDRDMLKFIIGTIGDMDTPMNPAAKGVRSFGAYISNVTIEDYQRERDEVLGATPEKIRELAPIVEAGLKQNHLCVVGNYKNINDESSMFDEIKPLFVSAVQNNSEEE</sequence>
<gene>
    <name evidence="2" type="ORF">WMO38_00935</name>
</gene>
<organism evidence="2 3">
    <name type="scientific">Lachnospira intestinalis</name>
    <dbReference type="NCBI Taxonomy" id="3133158"/>
    <lineage>
        <taxon>Bacteria</taxon>
        <taxon>Bacillati</taxon>
        <taxon>Bacillota</taxon>
        <taxon>Clostridia</taxon>
        <taxon>Lachnospirales</taxon>
        <taxon>Lachnospiraceae</taxon>
        <taxon>Lachnospira</taxon>
    </lineage>
</organism>
<accession>A0ABV1GK92</accession>
<dbReference type="InterPro" id="IPR011249">
    <property type="entry name" value="Metalloenz_LuxS/M16"/>
</dbReference>
<dbReference type="EMBL" id="JBBMES010000001">
    <property type="protein sequence ID" value="MEQ2533670.1"/>
    <property type="molecule type" value="Genomic_DNA"/>
</dbReference>
<dbReference type="SMART" id="SM01264">
    <property type="entry name" value="M16C_associated"/>
    <property type="match status" value="1"/>
</dbReference>
<dbReference type="PANTHER" id="PTHR43016:SF13">
    <property type="entry name" value="PRESEQUENCE PROTEASE, MITOCHONDRIAL"/>
    <property type="match status" value="1"/>
</dbReference>
<evidence type="ECO:0000313" key="3">
    <source>
        <dbReference type="Proteomes" id="UP001480973"/>
    </source>
</evidence>
<dbReference type="InterPro" id="IPR055130">
    <property type="entry name" value="PreP_C"/>
</dbReference>
<dbReference type="InterPro" id="IPR007863">
    <property type="entry name" value="Peptidase_M16_C"/>
</dbReference>
<dbReference type="InterPro" id="IPR013578">
    <property type="entry name" value="Peptidase_M16C_assoc"/>
</dbReference>
<dbReference type="Proteomes" id="UP001480973">
    <property type="component" value="Unassembled WGS sequence"/>
</dbReference>
<evidence type="ECO:0000313" key="2">
    <source>
        <dbReference type="EMBL" id="MEQ2533670.1"/>
    </source>
</evidence>
<dbReference type="Pfam" id="PF08367">
    <property type="entry name" value="M16C_assoc"/>
    <property type="match status" value="1"/>
</dbReference>
<proteinExistence type="predicted"/>
<comment type="caution">
    <text evidence="2">The sequence shown here is derived from an EMBL/GenBank/DDBJ whole genome shotgun (WGS) entry which is preliminary data.</text>
</comment>
<dbReference type="Pfam" id="PF05193">
    <property type="entry name" value="Peptidase_M16_C"/>
    <property type="match status" value="1"/>
</dbReference>
<dbReference type="PANTHER" id="PTHR43016">
    <property type="entry name" value="PRESEQUENCE PROTEASE"/>
    <property type="match status" value="1"/>
</dbReference>
<dbReference type="SUPFAM" id="SSF63411">
    <property type="entry name" value="LuxS/MPP-like metallohydrolase"/>
    <property type="match status" value="4"/>
</dbReference>
<protein>
    <submittedName>
        <fullName evidence="2">Insulinase family protein</fullName>
    </submittedName>
</protein>
<evidence type="ECO:0000259" key="1">
    <source>
        <dbReference type="SMART" id="SM01264"/>
    </source>
</evidence>
<keyword evidence="3" id="KW-1185">Reference proteome</keyword>
<reference evidence="2 3" key="1">
    <citation type="submission" date="2024-03" db="EMBL/GenBank/DDBJ databases">
        <title>Human intestinal bacterial collection.</title>
        <authorList>
            <person name="Pauvert C."/>
            <person name="Hitch T.C.A."/>
            <person name="Clavel T."/>
        </authorList>
    </citation>
    <scope>NUCLEOTIDE SEQUENCE [LARGE SCALE GENOMIC DNA]</scope>
    <source>
        <strain evidence="2 3">CLA-JM-H10</strain>
    </source>
</reference>
<dbReference type="Gene3D" id="3.30.830.10">
    <property type="entry name" value="Metalloenzyme, LuxS/M16 peptidase-like"/>
    <property type="match status" value="4"/>
</dbReference>